<comment type="caution">
    <text evidence="8">The sequence shown here is derived from an EMBL/GenBank/DDBJ whole genome shotgun (WGS) entry which is preliminary data.</text>
</comment>
<comment type="subunit">
    <text evidence="5">Homodimer.</text>
</comment>
<comment type="function">
    <text evidence="5">Aminotransferase that catalyzes the conversion of aromatic amino acids and 2-oxoglutarate into corresponding aromatic oxo acids and L-glutamate.</text>
</comment>
<dbReference type="InterPro" id="IPR024892">
    <property type="entry name" value="ArAT"/>
</dbReference>
<feature type="modified residue" description="N6-(pyridoxal phosphate)lysine" evidence="5">
    <location>
        <position position="223"/>
    </location>
</feature>
<evidence type="ECO:0000256" key="4">
    <source>
        <dbReference type="ARBA" id="ARBA00022898"/>
    </source>
</evidence>
<protein>
    <recommendedName>
        <fullName evidence="5">Aromatic amino acid aminotransferase</fullName>
        <shortName evidence="5">ArAT</shortName>
        <ecNumber evidence="5">2.6.1.57</ecNumber>
    </recommendedName>
</protein>
<evidence type="ECO:0000256" key="1">
    <source>
        <dbReference type="ARBA" id="ARBA00001933"/>
    </source>
</evidence>
<feature type="domain" description="Aminotransferase class I/classII large" evidence="7">
    <location>
        <begin position="30"/>
        <end position="350"/>
    </location>
</feature>
<dbReference type="InterPro" id="IPR004839">
    <property type="entry name" value="Aminotransferase_I/II_large"/>
</dbReference>
<evidence type="ECO:0000256" key="6">
    <source>
        <dbReference type="RuleBase" id="RU003693"/>
    </source>
</evidence>
<dbReference type="EC" id="2.6.1.57" evidence="5"/>
<comment type="catalytic activity">
    <reaction evidence="5">
        <text>an aromatic L-alpha-amino acid + 2-oxoglutarate = an aromatic oxo-acid + L-glutamate</text>
        <dbReference type="Rhea" id="RHEA:17533"/>
        <dbReference type="ChEBI" id="CHEBI:16810"/>
        <dbReference type="ChEBI" id="CHEBI:29985"/>
        <dbReference type="ChEBI" id="CHEBI:73309"/>
        <dbReference type="ChEBI" id="CHEBI:84824"/>
        <dbReference type="EC" id="2.6.1.57"/>
    </reaction>
</comment>
<dbReference type="InterPro" id="IPR015424">
    <property type="entry name" value="PyrdxlP-dep_Trfase"/>
</dbReference>
<evidence type="ECO:0000256" key="2">
    <source>
        <dbReference type="ARBA" id="ARBA00022576"/>
    </source>
</evidence>
<keyword evidence="3 5" id="KW-0808">Transferase</keyword>
<keyword evidence="9" id="KW-1185">Reference proteome</keyword>
<dbReference type="HAMAP" id="MF_01513">
    <property type="entry name" value="Phe_aminotrans_2"/>
    <property type="match status" value="1"/>
</dbReference>
<dbReference type="SUPFAM" id="SSF53383">
    <property type="entry name" value="PLP-dependent transferases"/>
    <property type="match status" value="1"/>
</dbReference>
<dbReference type="InterPro" id="IPR001917">
    <property type="entry name" value="Aminotrans_II_pyridoxalP_BS"/>
</dbReference>
<dbReference type="PANTHER" id="PTHR43643:SF3">
    <property type="entry name" value="HISTIDINOL-PHOSPHATE AMINOTRANSFERASE"/>
    <property type="match status" value="1"/>
</dbReference>
<evidence type="ECO:0000259" key="7">
    <source>
        <dbReference type="Pfam" id="PF00155"/>
    </source>
</evidence>
<keyword evidence="4 5" id="KW-0663">Pyridoxal phosphate</keyword>
<dbReference type="NCBIfam" id="NF002878">
    <property type="entry name" value="PRK03321.1"/>
    <property type="match status" value="1"/>
</dbReference>
<keyword evidence="2 5" id="KW-0032">Aminotransferase</keyword>
<evidence type="ECO:0000256" key="3">
    <source>
        <dbReference type="ARBA" id="ARBA00022679"/>
    </source>
</evidence>
<comment type="similarity">
    <text evidence="5 6">Belongs to the class-II pyridoxal-phosphate-dependent aminotransferase family.</text>
</comment>
<evidence type="ECO:0000313" key="8">
    <source>
        <dbReference type="EMBL" id="GLJ77012.1"/>
    </source>
</evidence>
<dbReference type="AlphaFoldDB" id="A0A9W6M0R8"/>
<dbReference type="InterPro" id="IPR015422">
    <property type="entry name" value="PyrdxlP-dep_Trfase_small"/>
</dbReference>
<proteinExistence type="inferred from homology"/>
<evidence type="ECO:0000256" key="5">
    <source>
        <dbReference type="HAMAP-Rule" id="MF_01513"/>
    </source>
</evidence>
<dbReference type="EMBL" id="BSEN01000012">
    <property type="protein sequence ID" value="GLJ77012.1"/>
    <property type="molecule type" value="Genomic_DNA"/>
</dbReference>
<comment type="cofactor">
    <cofactor evidence="1 5 6">
        <name>pyridoxal 5'-phosphate</name>
        <dbReference type="ChEBI" id="CHEBI:597326"/>
    </cofactor>
</comment>
<evidence type="ECO:0000313" key="9">
    <source>
        <dbReference type="Proteomes" id="UP001142372"/>
    </source>
</evidence>
<dbReference type="Gene3D" id="3.90.1150.10">
    <property type="entry name" value="Aspartate Aminotransferase, domain 1"/>
    <property type="match status" value="1"/>
</dbReference>
<dbReference type="GO" id="GO:0008793">
    <property type="term" value="F:aromatic-amino-acid transaminase activity"/>
    <property type="evidence" value="ECO:0007669"/>
    <property type="project" value="UniProtKB-UniRule"/>
</dbReference>
<accession>A0A9W6M0R8</accession>
<dbReference type="InterPro" id="IPR015421">
    <property type="entry name" value="PyrdxlP-dep_Trfase_major"/>
</dbReference>
<dbReference type="PANTHER" id="PTHR43643">
    <property type="entry name" value="HISTIDINOL-PHOSPHATE AMINOTRANSFERASE 2"/>
    <property type="match status" value="1"/>
</dbReference>
<name>A0A9W6M0R8_9MICO</name>
<dbReference type="GO" id="GO:0030170">
    <property type="term" value="F:pyridoxal phosphate binding"/>
    <property type="evidence" value="ECO:0007669"/>
    <property type="project" value="UniProtKB-UniRule"/>
</dbReference>
<organism evidence="8 9">
    <name type="scientific">Leifsonia poae</name>
    <dbReference type="NCBI Taxonomy" id="110933"/>
    <lineage>
        <taxon>Bacteria</taxon>
        <taxon>Bacillati</taxon>
        <taxon>Actinomycetota</taxon>
        <taxon>Actinomycetes</taxon>
        <taxon>Micrococcales</taxon>
        <taxon>Microbacteriaceae</taxon>
        <taxon>Leifsonia</taxon>
    </lineage>
</organism>
<dbReference type="PROSITE" id="PS00599">
    <property type="entry name" value="AA_TRANSFER_CLASS_2"/>
    <property type="match status" value="1"/>
</dbReference>
<dbReference type="Pfam" id="PF00155">
    <property type="entry name" value="Aminotran_1_2"/>
    <property type="match status" value="1"/>
</dbReference>
<reference evidence="8" key="1">
    <citation type="journal article" date="2014" name="Int. J. Syst. Evol. Microbiol.">
        <title>Complete genome sequence of Corynebacterium casei LMG S-19264T (=DSM 44701T), isolated from a smear-ripened cheese.</title>
        <authorList>
            <consortium name="US DOE Joint Genome Institute (JGI-PGF)"/>
            <person name="Walter F."/>
            <person name="Albersmeier A."/>
            <person name="Kalinowski J."/>
            <person name="Ruckert C."/>
        </authorList>
    </citation>
    <scope>NUCLEOTIDE SEQUENCE</scope>
    <source>
        <strain evidence="8">VKM Ac-1401</strain>
    </source>
</reference>
<dbReference type="Gene3D" id="3.40.640.10">
    <property type="entry name" value="Type I PLP-dependent aspartate aminotransferase-like (Major domain)"/>
    <property type="match status" value="1"/>
</dbReference>
<reference evidence="8" key="2">
    <citation type="submission" date="2023-01" db="EMBL/GenBank/DDBJ databases">
        <authorList>
            <person name="Sun Q."/>
            <person name="Evtushenko L."/>
        </authorList>
    </citation>
    <scope>NUCLEOTIDE SEQUENCE</scope>
    <source>
        <strain evidence="8">VKM Ac-1401</strain>
    </source>
</reference>
<gene>
    <name evidence="5 8" type="primary">pat</name>
    <name evidence="8" type="ORF">GCM10017584_25860</name>
</gene>
<dbReference type="CDD" id="cd00609">
    <property type="entry name" value="AAT_like"/>
    <property type="match status" value="1"/>
</dbReference>
<dbReference type="Proteomes" id="UP001142372">
    <property type="component" value="Unassembled WGS sequence"/>
</dbReference>
<dbReference type="InterPro" id="IPR050106">
    <property type="entry name" value="HistidinolP_aminotransfase"/>
</dbReference>
<dbReference type="RefSeq" id="WP_271177659.1">
    <property type="nucleotide sequence ID" value="NZ_BAAAJO010000002.1"/>
</dbReference>
<sequence length="369" mass="38970">MSSEDAPGVKLRQEIVDVPAYKQGRAAPADGFKLSSNENPFAPLPSVVDAVGAVLGDLNRYPNAGGLDLRERLAQRHGIGVGQVHLGNGSVSLLAQLISAAAGAGDEVVYAWRSFEAYPGLVTVAGATSVQVPNRADGSHDLAAMAAAITDRTRVVIVCTPNNPTGPIVTAAEFETFMAAVPPHLLVLLDEAYYEFVTDDGSVDGIPLLGRYPNLVVLRTFSKAYGLAALRIGYAVGQEAVLNAARSAAIPLSVIDAARVAALASIDSEDELMERVARVAMRRDELRDALIAQGWNVPQAQGNFIWLATGDETAWANDAFFDAGLTVRAFAPEGIRISVGEQESVEKLLQVAADLVRNLPNGHPAKRLG</sequence>